<evidence type="ECO:0000259" key="7">
    <source>
        <dbReference type="Pfam" id="PF08340"/>
    </source>
</evidence>
<comment type="similarity">
    <text evidence="5">Belongs to the YicC/YloC family.</text>
</comment>
<dbReference type="GO" id="GO:0004521">
    <property type="term" value="F:RNA endonuclease activity"/>
    <property type="evidence" value="ECO:0007669"/>
    <property type="project" value="InterPro"/>
</dbReference>
<dbReference type="OrthoDB" id="9771229at2"/>
<keyword evidence="9" id="KW-1185">Reference proteome</keyword>
<dbReference type="Pfam" id="PF03755">
    <property type="entry name" value="YicC-like_N"/>
    <property type="match status" value="1"/>
</dbReference>
<sequence>MSVASMTGFARFEEQNGDFGFVWEIRSVNGKGLELKTRLPQGFEAVELEMRRVAADRLKRGNVQVSLQLRRDGEQPAFFINQDMLAQLVELSSRLVKEGNATLPSADGLLSIKGVIDVAENPVDQSVQEARQRAVLKGFGAALDRLVAARLAEGEALKQVLLQRLDAIESLVAAAEADTSRSPEAIRRRLQAQVEMLLGSDERLEAGRLHQEAAVLAAKADVREEIDRLAAHVEAARALLDQGGPIGRRLDFLSQEFNRESNTICSKSNAASLTTIGLELKVIVDQFREQVQNIE</sequence>
<dbReference type="Proteomes" id="UP000190135">
    <property type="component" value="Unassembled WGS sequence"/>
</dbReference>
<evidence type="ECO:0000256" key="4">
    <source>
        <dbReference type="ARBA" id="ARBA00022801"/>
    </source>
</evidence>
<dbReference type="GO" id="GO:0016787">
    <property type="term" value="F:hydrolase activity"/>
    <property type="evidence" value="ECO:0007669"/>
    <property type="project" value="UniProtKB-KW"/>
</dbReference>
<evidence type="ECO:0000256" key="2">
    <source>
        <dbReference type="ARBA" id="ARBA00022722"/>
    </source>
</evidence>
<keyword evidence="3" id="KW-0255">Endonuclease</keyword>
<dbReference type="InterPro" id="IPR005229">
    <property type="entry name" value="YicC/YloC-like"/>
</dbReference>
<name>A0A1T4SKK6_9HYPH</name>
<dbReference type="AlphaFoldDB" id="A0A1T4SKK6"/>
<dbReference type="NCBIfam" id="TIGR00255">
    <property type="entry name" value="YicC/YloC family endoribonuclease"/>
    <property type="match status" value="1"/>
</dbReference>
<dbReference type="STRING" id="1365950.SAMN05428963_111110"/>
<organism evidence="8 9">
    <name type="scientific">Consotaella salsifontis</name>
    <dbReference type="NCBI Taxonomy" id="1365950"/>
    <lineage>
        <taxon>Bacteria</taxon>
        <taxon>Pseudomonadati</taxon>
        <taxon>Pseudomonadota</taxon>
        <taxon>Alphaproteobacteria</taxon>
        <taxon>Hyphomicrobiales</taxon>
        <taxon>Aurantimonadaceae</taxon>
        <taxon>Consotaella</taxon>
    </lineage>
</organism>
<dbReference type="EMBL" id="FUXL01000011">
    <property type="protein sequence ID" value="SKA28732.1"/>
    <property type="molecule type" value="Genomic_DNA"/>
</dbReference>
<reference evidence="8 9" key="1">
    <citation type="submission" date="2017-02" db="EMBL/GenBank/DDBJ databases">
        <authorList>
            <person name="Peterson S.W."/>
        </authorList>
    </citation>
    <scope>NUCLEOTIDE SEQUENCE [LARGE SCALE GENOMIC DNA]</scope>
    <source>
        <strain evidence="8 9">USBA 369</strain>
    </source>
</reference>
<dbReference type="PANTHER" id="PTHR30636:SF3">
    <property type="entry name" value="UPF0701 PROTEIN YICC"/>
    <property type="match status" value="1"/>
</dbReference>
<dbReference type="InterPro" id="IPR013551">
    <property type="entry name" value="YicC-like_C"/>
</dbReference>
<dbReference type="Pfam" id="PF08340">
    <property type="entry name" value="YicC-like_C"/>
    <property type="match status" value="1"/>
</dbReference>
<evidence type="ECO:0000313" key="9">
    <source>
        <dbReference type="Proteomes" id="UP000190135"/>
    </source>
</evidence>
<evidence type="ECO:0000313" key="8">
    <source>
        <dbReference type="EMBL" id="SKA28732.1"/>
    </source>
</evidence>
<feature type="domain" description="Endoribonuclease YicC-like N-terminal" evidence="6">
    <location>
        <begin position="4"/>
        <end position="159"/>
    </location>
</feature>
<keyword evidence="2" id="KW-0540">Nuclease</keyword>
<comment type="cofactor">
    <cofactor evidence="1">
        <name>a divalent metal cation</name>
        <dbReference type="ChEBI" id="CHEBI:60240"/>
    </cofactor>
</comment>
<evidence type="ECO:0000256" key="5">
    <source>
        <dbReference type="ARBA" id="ARBA00035648"/>
    </source>
</evidence>
<gene>
    <name evidence="8" type="ORF">SAMN05428963_111110</name>
</gene>
<evidence type="ECO:0000256" key="3">
    <source>
        <dbReference type="ARBA" id="ARBA00022759"/>
    </source>
</evidence>
<dbReference type="InterPro" id="IPR013527">
    <property type="entry name" value="YicC-like_N"/>
</dbReference>
<proteinExistence type="inferred from homology"/>
<accession>A0A1T4SKK6</accession>
<evidence type="ECO:0000256" key="1">
    <source>
        <dbReference type="ARBA" id="ARBA00001968"/>
    </source>
</evidence>
<dbReference type="RefSeq" id="WP_078709380.1">
    <property type="nucleotide sequence ID" value="NZ_FUXL01000011.1"/>
</dbReference>
<dbReference type="PANTHER" id="PTHR30636">
    <property type="entry name" value="UPF0701 PROTEIN YICC"/>
    <property type="match status" value="1"/>
</dbReference>
<protein>
    <submittedName>
        <fullName evidence="8">TIGR00255 family protein</fullName>
    </submittedName>
</protein>
<feature type="domain" description="Endoribonuclease YicC-like C-terminal" evidence="7">
    <location>
        <begin position="179"/>
        <end position="295"/>
    </location>
</feature>
<keyword evidence="4" id="KW-0378">Hydrolase</keyword>
<evidence type="ECO:0000259" key="6">
    <source>
        <dbReference type="Pfam" id="PF03755"/>
    </source>
</evidence>